<proteinExistence type="predicted"/>
<dbReference type="EMBL" id="JADCNL010000006">
    <property type="protein sequence ID" value="KAG0476932.1"/>
    <property type="molecule type" value="Genomic_DNA"/>
</dbReference>
<evidence type="ECO:0000256" key="1">
    <source>
        <dbReference type="SAM" id="Phobius"/>
    </source>
</evidence>
<gene>
    <name evidence="2" type="ORF">HPP92_013773</name>
</gene>
<keyword evidence="3" id="KW-1185">Reference proteome</keyword>
<evidence type="ECO:0000313" key="2">
    <source>
        <dbReference type="EMBL" id="KAG0476932.1"/>
    </source>
</evidence>
<dbReference type="OrthoDB" id="2012654at2759"/>
<sequence length="51" mass="5907">MESQVETTGLHYPSLVPTFLALNAPHMLPSTLLFFFFFFFFFSSFSSSSFR</sequence>
<feature type="transmembrane region" description="Helical" evidence="1">
    <location>
        <begin position="20"/>
        <end position="42"/>
    </location>
</feature>
<accession>A0A835UWT3</accession>
<protein>
    <submittedName>
        <fullName evidence="2">Uncharacterized protein</fullName>
    </submittedName>
</protein>
<evidence type="ECO:0000313" key="3">
    <source>
        <dbReference type="Proteomes" id="UP000636800"/>
    </source>
</evidence>
<keyword evidence="1" id="KW-1133">Transmembrane helix</keyword>
<name>A0A835UWT3_VANPL</name>
<comment type="caution">
    <text evidence="2">The sequence shown here is derived from an EMBL/GenBank/DDBJ whole genome shotgun (WGS) entry which is preliminary data.</text>
</comment>
<keyword evidence="1" id="KW-0472">Membrane</keyword>
<reference evidence="2 3" key="1">
    <citation type="journal article" date="2020" name="Nat. Food">
        <title>A phased Vanilla planifolia genome enables genetic improvement of flavour and production.</title>
        <authorList>
            <person name="Hasing T."/>
            <person name="Tang H."/>
            <person name="Brym M."/>
            <person name="Khazi F."/>
            <person name="Huang T."/>
            <person name="Chambers A.H."/>
        </authorList>
    </citation>
    <scope>NUCLEOTIDE SEQUENCE [LARGE SCALE GENOMIC DNA]</scope>
    <source>
        <tissue evidence="2">Leaf</tissue>
    </source>
</reference>
<dbReference type="Proteomes" id="UP000636800">
    <property type="component" value="Chromosome 6"/>
</dbReference>
<keyword evidence="1" id="KW-0812">Transmembrane</keyword>
<organism evidence="2 3">
    <name type="scientific">Vanilla planifolia</name>
    <name type="common">Vanilla</name>
    <dbReference type="NCBI Taxonomy" id="51239"/>
    <lineage>
        <taxon>Eukaryota</taxon>
        <taxon>Viridiplantae</taxon>
        <taxon>Streptophyta</taxon>
        <taxon>Embryophyta</taxon>
        <taxon>Tracheophyta</taxon>
        <taxon>Spermatophyta</taxon>
        <taxon>Magnoliopsida</taxon>
        <taxon>Liliopsida</taxon>
        <taxon>Asparagales</taxon>
        <taxon>Orchidaceae</taxon>
        <taxon>Vanilloideae</taxon>
        <taxon>Vanilleae</taxon>
        <taxon>Vanilla</taxon>
    </lineage>
</organism>
<dbReference type="AlphaFoldDB" id="A0A835UWT3"/>